<accession>A0A2P2I2J8</accession>
<dbReference type="Gene3D" id="3.80.10.10">
    <property type="entry name" value="Ribonuclease Inhibitor"/>
    <property type="match status" value="3"/>
</dbReference>
<evidence type="ECO:0000259" key="10">
    <source>
        <dbReference type="PROSITE" id="PS50835"/>
    </source>
</evidence>
<sequence>MAITSLLQHVVFVLCVGLLNTLVLASPTCPDQCICLGNIADCSNTQITFLPQDIKQCPWIEQLKLNQNPGLNLSSSALPLLPHLTVLELKKLGLLEFPDIGFLPELTNLSLRDNELSNVDKLDELPGLRQLDISRNTLSSLPAHLHLPHLKKLNLDRNRLVSVSGNGAGLPALQELRLVKNSLTEHPLLSSDLLNNLPALISLNLHLNLLSELPSLMFQNCSALRYLKLSKNKIRSLSDGVFYGLSNLNTLSLDYNNLTGVSNNWLYGLTSLEELSLRHNVISSIGLHSWHDTTPNLISLDLSYNLLVSLHASLLQGLGKLQYLQLGHNRLSTISPSTFKSTPSLLQLDLSYNDLRWSIEDGGDAYAGLTELQRLDLSQNNIEAVQYEALAPMISLVKLDLRHNDIRTLHDSPFRNIKAKAGETGQIMLNTSSLVCDCHLSWLQGWLNNTTLNLADMHATCSYPPNKVGVQITALNGEPLPCTLSPRPVIQSSPEGRIVLRHADVELKCEALVGSRGGEPLVVWRRNNQHVEPYKLEKSMNVERHDPDGGVISKLQSVLHLSSVTQQDNGRYQCIVRNNFGADYSEPAFIEVQLKPYFTVLPASIHTQVGGVARLECAAEGMPPPEISLQKGGSDDFPAASERRLLVDSKETVFFIKPVTLEDEGLYTCTANSTAGITRASANITVSQAPYFLQPVSDATVRPGDTAVMRCQGSGRPKPSISWVRHGEVITNSSPRHKSVDGGAFLIVLNVQPRDNGPYTCQLTNTYGTRRQTMHLTVFDGLLVDGQTTLGLVMMAVIVCVVITSVVWVIIIYCARRRRPKRQNTILGQYPRSPPSSPDHNYIMSGNHSPVPTDPMLAEDAARTTDIIVAGPDTGSEHSTGKDSGVGDSSQRSNEDLRLLNNTSGAATIVSTGVTTELMRQGPSRSALMVYADHNNLPAIMRGSSSLSVATDSDVRYDDSRPRLSTFGAGESATLRRPSGHRPIPVLAPYLARPTTTLPHNHSFKTRPKLHINPVPVSTCSDEVKNKKAEDSDVSSNSPAICMPSNSQHSSNPTYNQFTNHYKDTNPYSRPNNKAISDRHPNMLQNINLSPLASPQYMPAKCITSDNDSDYNWSEASPQYMSSGAQDDAQPVYVSNGDRVESPQYMSTMSSANAAALALNKSADTSSLSSENPIYKQQRELFIPTRSSLSHTAGDYSTPSIADSSDKDGVEMAALSPAVPPPPPLPPSKASLATDSLYGYTSLPNASSSSLNREPSAPR</sequence>
<feature type="compositionally biased region" description="Basic and acidic residues" evidence="7">
    <location>
        <begin position="1022"/>
        <end position="1031"/>
    </location>
</feature>
<dbReference type="InterPro" id="IPR007110">
    <property type="entry name" value="Ig-like_dom"/>
</dbReference>
<dbReference type="Gene3D" id="2.60.40.10">
    <property type="entry name" value="Immunoglobulins"/>
    <property type="match status" value="3"/>
</dbReference>
<dbReference type="InterPro" id="IPR003599">
    <property type="entry name" value="Ig_sub"/>
</dbReference>
<feature type="domain" description="Ig-like" evidence="10">
    <location>
        <begin position="690"/>
        <end position="777"/>
    </location>
</feature>
<keyword evidence="8" id="KW-0812">Transmembrane</keyword>
<organism evidence="11">
    <name type="scientific">Hirondellea gigas</name>
    <dbReference type="NCBI Taxonomy" id="1518452"/>
    <lineage>
        <taxon>Eukaryota</taxon>
        <taxon>Metazoa</taxon>
        <taxon>Ecdysozoa</taxon>
        <taxon>Arthropoda</taxon>
        <taxon>Crustacea</taxon>
        <taxon>Multicrustacea</taxon>
        <taxon>Malacostraca</taxon>
        <taxon>Eumalacostraca</taxon>
        <taxon>Peracarida</taxon>
        <taxon>Amphipoda</taxon>
        <taxon>Amphilochidea</taxon>
        <taxon>Lysianassida</taxon>
        <taxon>Lysianassidira</taxon>
        <taxon>Lysianassoidea</taxon>
        <taxon>Lysianassidae</taxon>
        <taxon>Hirondellea</taxon>
    </lineage>
</organism>
<dbReference type="Pfam" id="PF07679">
    <property type="entry name" value="I-set"/>
    <property type="match status" value="2"/>
</dbReference>
<protein>
    <submittedName>
        <fullName evidence="11">Leucine-rich repeats and immunoglobulin-like domains protein 3</fullName>
    </submittedName>
</protein>
<dbReference type="FunFam" id="2.60.40.10:FF:000032">
    <property type="entry name" value="palladin isoform X1"/>
    <property type="match status" value="2"/>
</dbReference>
<dbReference type="AlphaFoldDB" id="A0A2P2I2J8"/>
<dbReference type="InterPro" id="IPR001611">
    <property type="entry name" value="Leu-rich_rpt"/>
</dbReference>
<evidence type="ECO:0000256" key="7">
    <source>
        <dbReference type="SAM" id="MobiDB-lite"/>
    </source>
</evidence>
<dbReference type="PROSITE" id="PS51450">
    <property type="entry name" value="LRR"/>
    <property type="match status" value="6"/>
</dbReference>
<feature type="region of interest" description="Disordered" evidence="7">
    <location>
        <begin position="1190"/>
        <end position="1233"/>
    </location>
</feature>
<dbReference type="InterPro" id="IPR036179">
    <property type="entry name" value="Ig-like_dom_sf"/>
</dbReference>
<feature type="compositionally biased region" description="Polar residues" evidence="7">
    <location>
        <begin position="1034"/>
        <end position="1052"/>
    </location>
</feature>
<evidence type="ECO:0000256" key="4">
    <source>
        <dbReference type="ARBA" id="ARBA00023157"/>
    </source>
</evidence>
<feature type="region of interest" description="Disordered" evidence="7">
    <location>
        <begin position="870"/>
        <end position="893"/>
    </location>
</feature>
<keyword evidence="8" id="KW-0472">Membrane</keyword>
<dbReference type="SUPFAM" id="SSF52058">
    <property type="entry name" value="L domain-like"/>
    <property type="match status" value="2"/>
</dbReference>
<feature type="chain" id="PRO_5036046488" evidence="9">
    <location>
        <begin position="26"/>
        <end position="1259"/>
    </location>
</feature>
<dbReference type="InterPro" id="IPR032675">
    <property type="entry name" value="LRR_dom_sf"/>
</dbReference>
<evidence type="ECO:0000256" key="9">
    <source>
        <dbReference type="SAM" id="SignalP"/>
    </source>
</evidence>
<evidence type="ECO:0000256" key="8">
    <source>
        <dbReference type="SAM" id="Phobius"/>
    </source>
</evidence>
<dbReference type="EMBL" id="IACT01002666">
    <property type="protein sequence ID" value="LAC21933.1"/>
    <property type="molecule type" value="mRNA"/>
</dbReference>
<dbReference type="InterPro" id="IPR013783">
    <property type="entry name" value="Ig-like_fold"/>
</dbReference>
<evidence type="ECO:0000256" key="2">
    <source>
        <dbReference type="ARBA" id="ARBA00022729"/>
    </source>
</evidence>
<keyword evidence="1" id="KW-0433">Leucine-rich repeat</keyword>
<dbReference type="EMBL" id="IACF01002606">
    <property type="protein sequence ID" value="LAB68253.1"/>
    <property type="molecule type" value="mRNA"/>
</dbReference>
<feature type="compositionally biased region" description="Polar residues" evidence="7">
    <location>
        <begin position="1190"/>
        <end position="1203"/>
    </location>
</feature>
<keyword evidence="6" id="KW-0393">Immunoglobulin domain</keyword>
<dbReference type="SMART" id="SM00082">
    <property type="entry name" value="LRRCT"/>
    <property type="match status" value="1"/>
</dbReference>
<evidence type="ECO:0000313" key="12">
    <source>
        <dbReference type="EMBL" id="LAC21933.1"/>
    </source>
</evidence>
<dbReference type="SMART" id="SM00409">
    <property type="entry name" value="IG"/>
    <property type="match status" value="3"/>
</dbReference>
<dbReference type="InterPro" id="IPR013098">
    <property type="entry name" value="Ig_I-set"/>
</dbReference>
<evidence type="ECO:0000256" key="1">
    <source>
        <dbReference type="ARBA" id="ARBA00022614"/>
    </source>
</evidence>
<feature type="transmembrane region" description="Helical" evidence="8">
    <location>
        <begin position="792"/>
        <end position="815"/>
    </location>
</feature>
<dbReference type="FunFam" id="3.80.10.10:FF:001360">
    <property type="entry name" value="Uncharacterized protein"/>
    <property type="match status" value="1"/>
</dbReference>
<dbReference type="SMART" id="SM00369">
    <property type="entry name" value="LRR_TYP"/>
    <property type="match status" value="11"/>
</dbReference>
<feature type="compositionally biased region" description="Pro residues" evidence="7">
    <location>
        <begin position="1218"/>
        <end position="1227"/>
    </location>
</feature>
<dbReference type="SMART" id="SM00408">
    <property type="entry name" value="IGc2"/>
    <property type="match status" value="3"/>
</dbReference>
<dbReference type="InterPro" id="IPR003591">
    <property type="entry name" value="Leu-rich_rpt_typical-subtyp"/>
</dbReference>
<feature type="signal peptide" evidence="9">
    <location>
        <begin position="1"/>
        <end position="25"/>
    </location>
</feature>
<dbReference type="SMART" id="SM00365">
    <property type="entry name" value="LRR_SD22"/>
    <property type="match status" value="4"/>
</dbReference>
<evidence type="ECO:0000256" key="6">
    <source>
        <dbReference type="ARBA" id="ARBA00023319"/>
    </source>
</evidence>
<keyword evidence="2 9" id="KW-0732">Signal</keyword>
<dbReference type="PROSITE" id="PS50835">
    <property type="entry name" value="IG_LIKE"/>
    <property type="match status" value="3"/>
</dbReference>
<dbReference type="Pfam" id="PF13927">
    <property type="entry name" value="Ig_3"/>
    <property type="match status" value="1"/>
</dbReference>
<name>A0A2P2I2J8_9CRUS</name>
<keyword evidence="5" id="KW-0325">Glycoprotein</keyword>
<dbReference type="PANTHER" id="PTHR45842:SF21">
    <property type="entry name" value="IG-LIKE DOMAIN-CONTAINING PROTEIN"/>
    <property type="match status" value="1"/>
</dbReference>
<keyword evidence="4" id="KW-1015">Disulfide bond</keyword>
<feature type="domain" description="Ig-like" evidence="10">
    <location>
        <begin position="486"/>
        <end position="591"/>
    </location>
</feature>
<keyword evidence="3" id="KW-0677">Repeat</keyword>
<dbReference type="SMART" id="SM00364">
    <property type="entry name" value="LRR_BAC"/>
    <property type="match status" value="8"/>
</dbReference>
<evidence type="ECO:0000256" key="3">
    <source>
        <dbReference type="ARBA" id="ARBA00022737"/>
    </source>
</evidence>
<keyword evidence="8" id="KW-1133">Transmembrane helix</keyword>
<dbReference type="InterPro" id="IPR003598">
    <property type="entry name" value="Ig_sub2"/>
</dbReference>
<reference evidence="12" key="1">
    <citation type="submission" date="2017-11" db="EMBL/GenBank/DDBJ databases">
        <title>The sensing device of the deep-sea amphipod.</title>
        <authorList>
            <person name="Kobayashi H."/>
            <person name="Nagahama T."/>
            <person name="Arai W."/>
            <person name="Sasagawa Y."/>
            <person name="Umeda M."/>
            <person name="Hayashi T."/>
            <person name="Nikaido I."/>
            <person name="Watanabe H."/>
            <person name="Oguri K."/>
            <person name="Kitazato H."/>
            <person name="Fujioka K."/>
            <person name="Kido Y."/>
            <person name="Takami H."/>
        </authorList>
    </citation>
    <scope>NUCLEOTIDE SEQUENCE</scope>
    <source>
        <tissue evidence="12">Whole body</tissue>
    </source>
</reference>
<dbReference type="CDD" id="cd00096">
    <property type="entry name" value="Ig"/>
    <property type="match status" value="1"/>
</dbReference>
<dbReference type="SUPFAM" id="SSF48726">
    <property type="entry name" value="Immunoglobulin"/>
    <property type="match status" value="3"/>
</dbReference>
<evidence type="ECO:0000256" key="5">
    <source>
        <dbReference type="ARBA" id="ARBA00023180"/>
    </source>
</evidence>
<dbReference type="PANTHER" id="PTHR45842">
    <property type="entry name" value="SYNAPTIC ADHESION-LIKE MOLECULE SALM"/>
    <property type="match status" value="1"/>
</dbReference>
<feature type="domain" description="Ig-like" evidence="10">
    <location>
        <begin position="596"/>
        <end position="685"/>
    </location>
</feature>
<reference evidence="11" key="2">
    <citation type="journal article" date="2018" name="Biosci. Biotechnol. Biochem.">
        <title>Polysaccharide hydrolase of the hadal zone amphipods Hirondellea gigas.</title>
        <authorList>
            <person name="Kobayashi H."/>
            <person name="Nagahama T."/>
            <person name="Arai W."/>
            <person name="Sasagawa Y."/>
            <person name="Umeda M."/>
            <person name="Hayashi T."/>
            <person name="Nikaido I."/>
            <person name="Watanabe H."/>
            <person name="Oguri K."/>
            <person name="Kitazato H."/>
            <person name="Fujioka K."/>
            <person name="Kido Y."/>
            <person name="Takami H."/>
        </authorList>
    </citation>
    <scope>NUCLEOTIDE SEQUENCE</scope>
    <source>
        <tissue evidence="11">Whole body</tissue>
    </source>
</reference>
<proteinExistence type="evidence at transcript level"/>
<dbReference type="InterPro" id="IPR050467">
    <property type="entry name" value="LRFN"/>
</dbReference>
<evidence type="ECO:0000313" key="11">
    <source>
        <dbReference type="EMBL" id="LAB68253.1"/>
    </source>
</evidence>
<dbReference type="Pfam" id="PF13855">
    <property type="entry name" value="LRR_8"/>
    <property type="match status" value="4"/>
</dbReference>
<dbReference type="InterPro" id="IPR000483">
    <property type="entry name" value="Cys-rich_flank_reg_C"/>
</dbReference>
<feature type="region of interest" description="Disordered" evidence="7">
    <location>
        <begin position="1015"/>
        <end position="1052"/>
    </location>
</feature>